<keyword evidence="3" id="KW-1185">Reference proteome</keyword>
<feature type="chain" id="PRO_5046282650" evidence="1">
    <location>
        <begin position="26"/>
        <end position="90"/>
    </location>
</feature>
<sequence>MMSLTAKRPVGITVLAMLFATQVYATELTPQQCEEYLLIDEVSLTEQQHKLVTEQCKTRFNSKDGVSQCAYEEGELLRQSLSEQAAVKCK</sequence>
<keyword evidence="1" id="KW-0732">Signal</keyword>
<dbReference type="Proteomes" id="UP001597380">
    <property type="component" value="Unassembled WGS sequence"/>
</dbReference>
<evidence type="ECO:0000256" key="1">
    <source>
        <dbReference type="SAM" id="SignalP"/>
    </source>
</evidence>
<organism evidence="2 3">
    <name type="scientific">Corallincola platygyrae</name>
    <dbReference type="NCBI Taxonomy" id="1193278"/>
    <lineage>
        <taxon>Bacteria</taxon>
        <taxon>Pseudomonadati</taxon>
        <taxon>Pseudomonadota</taxon>
        <taxon>Gammaproteobacteria</taxon>
        <taxon>Alteromonadales</taxon>
        <taxon>Psychromonadaceae</taxon>
        <taxon>Corallincola</taxon>
    </lineage>
</organism>
<gene>
    <name evidence="2" type="ORF">ACFSJ3_15250</name>
</gene>
<evidence type="ECO:0000313" key="3">
    <source>
        <dbReference type="Proteomes" id="UP001597380"/>
    </source>
</evidence>
<name>A0ABW4XQG4_9GAMM</name>
<dbReference type="EMBL" id="JBHUHT010000017">
    <property type="protein sequence ID" value="MFD2097353.1"/>
    <property type="molecule type" value="Genomic_DNA"/>
</dbReference>
<comment type="caution">
    <text evidence="2">The sequence shown here is derived from an EMBL/GenBank/DDBJ whole genome shotgun (WGS) entry which is preliminary data.</text>
</comment>
<feature type="signal peptide" evidence="1">
    <location>
        <begin position="1"/>
        <end position="25"/>
    </location>
</feature>
<reference evidence="3" key="1">
    <citation type="journal article" date="2019" name="Int. J. Syst. Evol. Microbiol.">
        <title>The Global Catalogue of Microorganisms (GCM) 10K type strain sequencing project: providing services to taxonomists for standard genome sequencing and annotation.</title>
        <authorList>
            <consortium name="The Broad Institute Genomics Platform"/>
            <consortium name="The Broad Institute Genome Sequencing Center for Infectious Disease"/>
            <person name="Wu L."/>
            <person name="Ma J."/>
        </authorList>
    </citation>
    <scope>NUCLEOTIDE SEQUENCE [LARGE SCALE GENOMIC DNA]</scope>
    <source>
        <strain evidence="3">CGMCC 1.10992</strain>
    </source>
</reference>
<protein>
    <submittedName>
        <fullName evidence="2">Uncharacterized protein</fullName>
    </submittedName>
</protein>
<accession>A0ABW4XQG4</accession>
<proteinExistence type="predicted"/>
<evidence type="ECO:0000313" key="2">
    <source>
        <dbReference type="EMBL" id="MFD2097353.1"/>
    </source>
</evidence>
<dbReference type="RefSeq" id="WP_345340515.1">
    <property type="nucleotide sequence ID" value="NZ_BAABLI010000015.1"/>
</dbReference>